<protein>
    <submittedName>
        <fullName evidence="2">GNAT family N-acetyltransferase</fullName>
    </submittedName>
</protein>
<dbReference type="Pfam" id="PF13302">
    <property type="entry name" value="Acetyltransf_3"/>
    <property type="match status" value="1"/>
</dbReference>
<dbReference type="AlphaFoldDB" id="A0AA42CQH2"/>
<dbReference type="SUPFAM" id="SSF55729">
    <property type="entry name" value="Acyl-CoA N-acyltransferases (Nat)"/>
    <property type="match status" value="1"/>
</dbReference>
<organism evidence="2 3">
    <name type="scientific">Sphingomonas lycopersici</name>
    <dbReference type="NCBI Taxonomy" id="2951807"/>
    <lineage>
        <taxon>Bacteria</taxon>
        <taxon>Pseudomonadati</taxon>
        <taxon>Pseudomonadota</taxon>
        <taxon>Alphaproteobacteria</taxon>
        <taxon>Sphingomonadales</taxon>
        <taxon>Sphingomonadaceae</taxon>
        <taxon>Sphingomonas</taxon>
    </lineage>
</organism>
<dbReference type="PANTHER" id="PTHR43792:SF1">
    <property type="entry name" value="N-ACETYLTRANSFERASE DOMAIN-CONTAINING PROTEIN"/>
    <property type="match status" value="1"/>
</dbReference>
<dbReference type="Proteomes" id="UP001165565">
    <property type="component" value="Unassembled WGS sequence"/>
</dbReference>
<name>A0AA42CQH2_9SPHN</name>
<dbReference type="EMBL" id="JANFAV010000008">
    <property type="protein sequence ID" value="MCW6535685.1"/>
    <property type="molecule type" value="Genomic_DNA"/>
</dbReference>
<evidence type="ECO:0000313" key="3">
    <source>
        <dbReference type="Proteomes" id="UP001165565"/>
    </source>
</evidence>
<dbReference type="PROSITE" id="PS51186">
    <property type="entry name" value="GNAT"/>
    <property type="match status" value="1"/>
</dbReference>
<evidence type="ECO:0000259" key="1">
    <source>
        <dbReference type="PROSITE" id="PS51186"/>
    </source>
</evidence>
<dbReference type="InterPro" id="IPR000182">
    <property type="entry name" value="GNAT_dom"/>
</dbReference>
<gene>
    <name evidence="2" type="ORF">NEE01_12940</name>
</gene>
<dbReference type="InterPro" id="IPR016181">
    <property type="entry name" value="Acyl_CoA_acyltransferase"/>
</dbReference>
<evidence type="ECO:0000313" key="2">
    <source>
        <dbReference type="EMBL" id="MCW6535685.1"/>
    </source>
</evidence>
<dbReference type="PANTHER" id="PTHR43792">
    <property type="entry name" value="GNAT FAMILY, PUTATIVE (AFU_ORTHOLOGUE AFUA_3G00765)-RELATED-RELATED"/>
    <property type="match status" value="1"/>
</dbReference>
<feature type="domain" description="N-acetyltransferase" evidence="1">
    <location>
        <begin position="7"/>
        <end position="170"/>
    </location>
</feature>
<dbReference type="RefSeq" id="WP_265269220.1">
    <property type="nucleotide sequence ID" value="NZ_JANFAV010000008.1"/>
</dbReference>
<proteinExistence type="predicted"/>
<comment type="caution">
    <text evidence="2">The sequence shown here is derived from an EMBL/GenBank/DDBJ whole genome shotgun (WGS) entry which is preliminary data.</text>
</comment>
<sequence>MIETPRLILRRWREADAEPFFAMGQDVEVMRYLGPPMSRADCAATVVRQNALADSYGSCFWAIERRADGAFIGFCGIKQGPEGTPIAGQPEIGWRLAREAWGQGYAREAAQASLDHGWSTQDWPEVAAITVPANTQSWGLMIRLGMTRDPDGDFDHPVLAPGDPLRRHLTYRIAR</sequence>
<dbReference type="Gene3D" id="3.40.630.30">
    <property type="match status" value="1"/>
</dbReference>
<accession>A0AA42CQH2</accession>
<dbReference type="InterPro" id="IPR051531">
    <property type="entry name" value="N-acetyltransferase"/>
</dbReference>
<dbReference type="GO" id="GO:0016747">
    <property type="term" value="F:acyltransferase activity, transferring groups other than amino-acyl groups"/>
    <property type="evidence" value="ECO:0007669"/>
    <property type="project" value="InterPro"/>
</dbReference>
<reference evidence="2" key="1">
    <citation type="submission" date="2022-06" db="EMBL/GenBank/DDBJ databases">
        <title>Sphingomonas sp. nov. isolated from rhizosphere soil of tomato.</title>
        <authorList>
            <person name="Dong H."/>
            <person name="Gao R."/>
        </authorList>
    </citation>
    <scope>NUCLEOTIDE SEQUENCE</scope>
    <source>
        <strain evidence="2">MMSM24</strain>
    </source>
</reference>
<keyword evidence="3" id="KW-1185">Reference proteome</keyword>